<protein>
    <submittedName>
        <fullName evidence="2">PD-(D/E)XK nuclease-like domain-containing protein</fullName>
    </submittedName>
</protein>
<evidence type="ECO:0000313" key="3">
    <source>
        <dbReference type="Proteomes" id="UP001075225"/>
    </source>
</evidence>
<dbReference type="Pfam" id="PF12684">
    <property type="entry name" value="DUF3799"/>
    <property type="match status" value="1"/>
</dbReference>
<dbReference type="InterPro" id="IPR011604">
    <property type="entry name" value="PDDEXK-like_dom_sf"/>
</dbReference>
<dbReference type="Gene3D" id="3.90.320.10">
    <property type="match status" value="1"/>
</dbReference>
<evidence type="ECO:0000259" key="1">
    <source>
        <dbReference type="Pfam" id="PF12684"/>
    </source>
</evidence>
<accession>A0A9Q4KM79</accession>
<dbReference type="AlphaFoldDB" id="A0A9Q4KM79"/>
<sequence length="265" mass="30203">MTNFEYHSRPEISKSDIDLMLKSMKHFKNKVYEEPTPNMVLGSAFHKLVLEYDDFESEFAIMPNVDKRTKAGKEAYERFLANIGSKTAIDMATFEKAKAMADNIKSDPVISSFLSNGVAEESHFSQIDGVKVKARPDFYNKKLGLIVDLKTTSSAKPSEFAKSVANFNYHIQVAFYSDVLRSLGYEVNGFLFIGVESKEPFYTGLFELDDEAVELGRSTYKEILQRYKHCLENGFFPGYASFDENDEISPVVKLSLPNWKYYEVV</sequence>
<dbReference type="EMBL" id="JAPXGO010000001">
    <property type="protein sequence ID" value="MCZ6159133.1"/>
    <property type="molecule type" value="Genomic_DNA"/>
</dbReference>
<dbReference type="RefSeq" id="WP_269484257.1">
    <property type="nucleotide sequence ID" value="NZ_JAPXGO010000001.1"/>
</dbReference>
<dbReference type="InterPro" id="IPR024432">
    <property type="entry name" value="Put_RecE_PDDEXK-like_dom"/>
</dbReference>
<feature type="domain" description="Putative exodeoxyribonuclease 8 PDDEXK-like" evidence="1">
    <location>
        <begin position="24"/>
        <end position="240"/>
    </location>
</feature>
<proteinExistence type="predicted"/>
<organism evidence="2 3">
    <name type="scientific">Campylobacter ureolyticus</name>
    <dbReference type="NCBI Taxonomy" id="827"/>
    <lineage>
        <taxon>Bacteria</taxon>
        <taxon>Pseudomonadati</taxon>
        <taxon>Campylobacterota</taxon>
        <taxon>Epsilonproteobacteria</taxon>
        <taxon>Campylobacterales</taxon>
        <taxon>Campylobacteraceae</taxon>
        <taxon>Campylobacter</taxon>
    </lineage>
</organism>
<name>A0A9Q4KM79_9BACT</name>
<reference evidence="2" key="1">
    <citation type="submission" date="2022-12" db="EMBL/GenBank/DDBJ databases">
        <title>Species Delineation and Comparative Genomics within the Campylobacter ureolyticus Complex.</title>
        <authorList>
            <person name="Maki J."/>
            <person name="Howard M."/>
            <person name="Connelly S."/>
            <person name="Hardy D.J."/>
            <person name="Cameron A."/>
        </authorList>
    </citation>
    <scope>NUCLEOTIDE SEQUENCE</scope>
    <source>
        <strain evidence="2">URMC_787</strain>
    </source>
</reference>
<evidence type="ECO:0000313" key="2">
    <source>
        <dbReference type="EMBL" id="MCZ6159133.1"/>
    </source>
</evidence>
<comment type="caution">
    <text evidence="2">The sequence shown here is derived from an EMBL/GenBank/DDBJ whole genome shotgun (WGS) entry which is preliminary data.</text>
</comment>
<gene>
    <name evidence="2" type="ORF">O6B32_01330</name>
</gene>
<dbReference type="Proteomes" id="UP001075225">
    <property type="component" value="Unassembled WGS sequence"/>
</dbReference>